<dbReference type="InterPro" id="IPR004467">
    <property type="entry name" value="Or_phspho_trans_dom"/>
</dbReference>
<comment type="caution">
    <text evidence="8">The sequence shown here is derived from an EMBL/GenBank/DDBJ whole genome shotgun (WGS) entry which is preliminary data.</text>
</comment>
<dbReference type="EMBL" id="LBPR01000014">
    <property type="protein sequence ID" value="KKP61393.1"/>
    <property type="molecule type" value="Genomic_DNA"/>
</dbReference>
<feature type="binding site" evidence="6">
    <location>
        <position position="100"/>
    </location>
    <ligand>
        <name>5-phospho-alpha-D-ribose 1-diphosphate</name>
        <dbReference type="ChEBI" id="CHEBI:58017"/>
        <note>ligand shared between dimeric partners</note>
    </ligand>
</feature>
<reference evidence="8 9" key="1">
    <citation type="journal article" date="2015" name="Nature">
        <title>rRNA introns, odd ribosomes, and small enigmatic genomes across a large radiation of phyla.</title>
        <authorList>
            <person name="Brown C.T."/>
            <person name="Hug L.A."/>
            <person name="Thomas B.C."/>
            <person name="Sharon I."/>
            <person name="Castelle C.J."/>
            <person name="Singh A."/>
            <person name="Wilkins M.J."/>
            <person name="Williams K.H."/>
            <person name="Banfield J.F."/>
        </authorList>
    </citation>
    <scope>NUCLEOTIDE SEQUENCE [LARGE SCALE GENOMIC DNA]</scope>
</reference>
<keyword evidence="5 6" id="KW-0665">Pyrimidine biosynthesis</keyword>
<dbReference type="NCBIfam" id="TIGR00336">
    <property type="entry name" value="pyrE"/>
    <property type="match status" value="1"/>
</dbReference>
<evidence type="ECO:0000256" key="1">
    <source>
        <dbReference type="ARBA" id="ARBA00004889"/>
    </source>
</evidence>
<dbReference type="CDD" id="cd06223">
    <property type="entry name" value="PRTases_typeI"/>
    <property type="match status" value="1"/>
</dbReference>
<dbReference type="PANTHER" id="PTHR19278">
    <property type="entry name" value="OROTATE PHOSPHORIBOSYLTRANSFERASE"/>
    <property type="match status" value="1"/>
</dbReference>
<proteinExistence type="inferred from homology"/>
<dbReference type="HAMAP" id="MF_01208">
    <property type="entry name" value="PyrE"/>
    <property type="match status" value="1"/>
</dbReference>
<feature type="binding site" description="in other chain" evidence="6">
    <location>
        <position position="30"/>
    </location>
    <ligand>
        <name>5-phospho-alpha-D-ribose 1-diphosphate</name>
        <dbReference type="ChEBI" id="CHEBI:58017"/>
        <note>ligand shared between dimeric partners</note>
    </ligand>
</feature>
<feature type="binding site" description="in other chain" evidence="6">
    <location>
        <begin position="122"/>
        <end position="130"/>
    </location>
    <ligand>
        <name>5-phospho-alpha-D-ribose 1-diphosphate</name>
        <dbReference type="ChEBI" id="CHEBI:58017"/>
        <note>ligand shared between dimeric partners</note>
    </ligand>
</feature>
<accession>A0A0G0AW04</accession>
<dbReference type="InterPro" id="IPR023031">
    <property type="entry name" value="OPRT"/>
</dbReference>
<feature type="binding site" evidence="6">
    <location>
        <position position="96"/>
    </location>
    <ligand>
        <name>5-phospho-alpha-D-ribose 1-diphosphate</name>
        <dbReference type="ChEBI" id="CHEBI:58017"/>
        <note>ligand shared between dimeric partners</note>
    </ligand>
</feature>
<dbReference type="UniPathway" id="UPA00070">
    <property type="reaction ID" value="UER00119"/>
</dbReference>
<protein>
    <recommendedName>
        <fullName evidence="2 6">Orotate phosphoribosyltransferase</fullName>
        <shortName evidence="6">OPRT</shortName>
        <shortName evidence="6">OPRTase</shortName>
        <ecNumber evidence="2 6">2.4.2.10</ecNumber>
    </recommendedName>
</protein>
<evidence type="ECO:0000313" key="9">
    <source>
        <dbReference type="Proteomes" id="UP000034004"/>
    </source>
</evidence>
<dbReference type="AlphaFoldDB" id="A0A0G0AW04"/>
<feature type="binding site" evidence="6">
    <location>
        <position position="126"/>
    </location>
    <ligand>
        <name>orotate</name>
        <dbReference type="ChEBI" id="CHEBI:30839"/>
    </ligand>
</feature>
<dbReference type="EC" id="2.4.2.10" evidence="2 6"/>
<dbReference type="GO" id="GO:0044205">
    <property type="term" value="P:'de novo' UMP biosynthetic process"/>
    <property type="evidence" value="ECO:0007669"/>
    <property type="project" value="UniProtKB-UniRule"/>
</dbReference>
<organism evidence="8 9">
    <name type="scientific">Candidatus Roizmanbacteria bacterium GW2011_GWC2_34_23</name>
    <dbReference type="NCBI Taxonomy" id="1618484"/>
    <lineage>
        <taxon>Bacteria</taxon>
        <taxon>Candidatus Roizmaniibacteriota</taxon>
    </lineage>
</organism>
<evidence type="ECO:0000313" key="8">
    <source>
        <dbReference type="EMBL" id="KKP61393.1"/>
    </source>
</evidence>
<dbReference type="InterPro" id="IPR000836">
    <property type="entry name" value="PRTase_dom"/>
</dbReference>
<sequence length="223" mass="25531">MNIFDSKMKEKMILDLHEVHIIDFGKFKLKSGILSPYYIDLRLLVTFPHLLELVAEVLWEKIRLKPFDLIAGIPYAALPMSTAISIRYGRPMIFLRKEKKDYGKGKIIEGIYHKGQHVVIIDDVISDGASKFETIKPIEEVGLEVSQIIVLLDRGQGGPQTVRNKGYDCTAITNMEEVLEVLYKHGRITYEQLSECQKFIMKTSSNAELKNNKNLPKHKQTVK</sequence>
<keyword evidence="4 6" id="KW-0808">Transferase</keyword>
<feature type="binding site" evidence="6">
    <location>
        <position position="154"/>
    </location>
    <ligand>
        <name>orotate</name>
        <dbReference type="ChEBI" id="CHEBI:30839"/>
    </ligand>
</feature>
<dbReference type="GO" id="GO:0004588">
    <property type="term" value="F:orotate phosphoribosyltransferase activity"/>
    <property type="evidence" value="ECO:0007669"/>
    <property type="project" value="UniProtKB-UniRule"/>
</dbReference>
<evidence type="ECO:0000256" key="3">
    <source>
        <dbReference type="ARBA" id="ARBA00022676"/>
    </source>
</evidence>
<comment type="cofactor">
    <cofactor evidence="6">
        <name>Mg(2+)</name>
        <dbReference type="ChEBI" id="CHEBI:18420"/>
    </cofactor>
</comment>
<dbReference type="GO" id="GO:0019856">
    <property type="term" value="P:pyrimidine nucleobase biosynthetic process"/>
    <property type="evidence" value="ECO:0007669"/>
    <property type="project" value="TreeGrafter"/>
</dbReference>
<evidence type="ECO:0000256" key="6">
    <source>
        <dbReference type="HAMAP-Rule" id="MF_01208"/>
    </source>
</evidence>
<evidence type="ECO:0000256" key="5">
    <source>
        <dbReference type="ARBA" id="ARBA00022975"/>
    </source>
</evidence>
<dbReference type="Gene3D" id="3.40.50.2020">
    <property type="match status" value="1"/>
</dbReference>
<dbReference type="Proteomes" id="UP000034004">
    <property type="component" value="Unassembled WGS sequence"/>
</dbReference>
<comment type="function">
    <text evidence="6">Catalyzes the transfer of a ribosyl phosphate group from 5-phosphoribose 1-diphosphate to orotate, leading to the formation of orotidine monophosphate (OMP).</text>
</comment>
<dbReference type="Pfam" id="PF00156">
    <property type="entry name" value="Pribosyltran"/>
    <property type="match status" value="1"/>
</dbReference>
<evidence type="ECO:0000259" key="7">
    <source>
        <dbReference type="Pfam" id="PF00156"/>
    </source>
</evidence>
<name>A0A0G0AW04_9BACT</name>
<keyword evidence="3 6" id="KW-0328">Glycosyltransferase</keyword>
<keyword evidence="6" id="KW-0460">Magnesium</keyword>
<dbReference type="InterPro" id="IPR029057">
    <property type="entry name" value="PRTase-like"/>
</dbReference>
<dbReference type="STRING" id="1618484.UR56_C0014G0026"/>
<feature type="domain" description="Phosphoribosyltransferase" evidence="7">
    <location>
        <begin position="49"/>
        <end position="158"/>
    </location>
</feature>
<comment type="catalytic activity">
    <reaction evidence="6">
        <text>orotidine 5'-phosphate + diphosphate = orotate + 5-phospho-alpha-D-ribose 1-diphosphate</text>
        <dbReference type="Rhea" id="RHEA:10380"/>
        <dbReference type="ChEBI" id="CHEBI:30839"/>
        <dbReference type="ChEBI" id="CHEBI:33019"/>
        <dbReference type="ChEBI" id="CHEBI:57538"/>
        <dbReference type="ChEBI" id="CHEBI:58017"/>
        <dbReference type="EC" id="2.4.2.10"/>
    </reaction>
</comment>
<dbReference type="GO" id="GO:0004590">
    <property type="term" value="F:orotidine-5'-phosphate decarboxylase activity"/>
    <property type="evidence" value="ECO:0007669"/>
    <property type="project" value="TreeGrafter"/>
</dbReference>
<feature type="binding site" description="in other chain" evidence="6">
    <location>
        <position position="97"/>
    </location>
    <ligand>
        <name>5-phospho-alpha-D-ribose 1-diphosphate</name>
        <dbReference type="ChEBI" id="CHEBI:58017"/>
        <note>ligand shared between dimeric partners</note>
    </ligand>
</feature>
<evidence type="ECO:0000256" key="4">
    <source>
        <dbReference type="ARBA" id="ARBA00022679"/>
    </source>
</evidence>
<comment type="subunit">
    <text evidence="6">Homodimer.</text>
</comment>
<dbReference type="GO" id="GO:0000287">
    <property type="term" value="F:magnesium ion binding"/>
    <property type="evidence" value="ECO:0007669"/>
    <property type="project" value="UniProtKB-UniRule"/>
</dbReference>
<comment type="pathway">
    <text evidence="1 6">Pyrimidine metabolism; UMP biosynthesis via de novo pathway; UMP from orotate: step 1/2.</text>
</comment>
<comment type="similarity">
    <text evidence="6">Belongs to the purine/pyrimidine phosphoribosyltransferase family. PyrE subfamily.</text>
</comment>
<evidence type="ECO:0000256" key="2">
    <source>
        <dbReference type="ARBA" id="ARBA00011971"/>
    </source>
</evidence>
<gene>
    <name evidence="6" type="primary">pyrE</name>
    <name evidence="8" type="ORF">UR56_C0014G0026</name>
</gene>
<comment type="caution">
    <text evidence="6">Lacks conserved residue(s) required for the propagation of feature annotation.</text>
</comment>
<dbReference type="PANTHER" id="PTHR19278:SF9">
    <property type="entry name" value="URIDINE 5'-MONOPHOSPHATE SYNTHASE"/>
    <property type="match status" value="1"/>
</dbReference>
<dbReference type="SUPFAM" id="SSF53271">
    <property type="entry name" value="PRTase-like"/>
    <property type="match status" value="1"/>
</dbReference>